<evidence type="ECO:0000256" key="1">
    <source>
        <dbReference type="SAM" id="MobiDB-lite"/>
    </source>
</evidence>
<organism evidence="2 3">
    <name type="scientific">Trifolium medium</name>
    <dbReference type="NCBI Taxonomy" id="97028"/>
    <lineage>
        <taxon>Eukaryota</taxon>
        <taxon>Viridiplantae</taxon>
        <taxon>Streptophyta</taxon>
        <taxon>Embryophyta</taxon>
        <taxon>Tracheophyta</taxon>
        <taxon>Spermatophyta</taxon>
        <taxon>Magnoliopsida</taxon>
        <taxon>eudicotyledons</taxon>
        <taxon>Gunneridae</taxon>
        <taxon>Pentapetalae</taxon>
        <taxon>rosids</taxon>
        <taxon>fabids</taxon>
        <taxon>Fabales</taxon>
        <taxon>Fabaceae</taxon>
        <taxon>Papilionoideae</taxon>
        <taxon>50 kb inversion clade</taxon>
        <taxon>NPAAA clade</taxon>
        <taxon>Hologalegina</taxon>
        <taxon>IRL clade</taxon>
        <taxon>Trifolieae</taxon>
        <taxon>Trifolium</taxon>
    </lineage>
</organism>
<comment type="caution">
    <text evidence="2">The sequence shown here is derived from an EMBL/GenBank/DDBJ whole genome shotgun (WGS) entry which is preliminary data.</text>
</comment>
<feature type="region of interest" description="Disordered" evidence="1">
    <location>
        <begin position="61"/>
        <end position="151"/>
    </location>
</feature>
<proteinExistence type="predicted"/>
<name>A0A392PAL8_9FABA</name>
<feature type="compositionally biased region" description="Polar residues" evidence="1">
    <location>
        <begin position="61"/>
        <end position="70"/>
    </location>
</feature>
<feature type="compositionally biased region" description="Basic and acidic residues" evidence="1">
    <location>
        <begin position="73"/>
        <end position="97"/>
    </location>
</feature>
<dbReference type="Proteomes" id="UP000265520">
    <property type="component" value="Unassembled WGS sequence"/>
</dbReference>
<evidence type="ECO:0000313" key="2">
    <source>
        <dbReference type="EMBL" id="MCI09133.1"/>
    </source>
</evidence>
<reference evidence="2 3" key="1">
    <citation type="journal article" date="2018" name="Front. Plant Sci.">
        <title>Red Clover (Trifolium pratense) and Zigzag Clover (T. medium) - A Picture of Genomic Similarities and Differences.</title>
        <authorList>
            <person name="Dluhosova J."/>
            <person name="Istvanek J."/>
            <person name="Nedelnik J."/>
            <person name="Repkova J."/>
        </authorList>
    </citation>
    <scope>NUCLEOTIDE SEQUENCE [LARGE SCALE GENOMIC DNA]</scope>
    <source>
        <strain evidence="3">cv. 10/8</strain>
        <tissue evidence="2">Leaf</tissue>
    </source>
</reference>
<dbReference type="EMBL" id="LXQA010071502">
    <property type="protein sequence ID" value="MCI09133.1"/>
    <property type="molecule type" value="Genomic_DNA"/>
</dbReference>
<feature type="compositionally biased region" description="Acidic residues" evidence="1">
    <location>
        <begin position="134"/>
        <end position="143"/>
    </location>
</feature>
<sequence length="151" mass="16476">MHCGIIGHNVQACNWLKLSEAKVDNRGKKIITIKKEAVNMQYVPKKKDSALPSTSAEVIEVENNQQSNLIGTHEGKKQSEEHETERQQAHESPKIPGKDNGAIPDATDGVIDDSVLQQVTTDDVAGVTVTNQDLDQEAEETDDNSSSVPDM</sequence>
<protein>
    <submittedName>
        <fullName evidence="2">Uncharacterized protein</fullName>
    </submittedName>
</protein>
<feature type="compositionally biased region" description="Low complexity" evidence="1">
    <location>
        <begin position="119"/>
        <end position="130"/>
    </location>
</feature>
<evidence type="ECO:0000313" key="3">
    <source>
        <dbReference type="Proteomes" id="UP000265520"/>
    </source>
</evidence>
<keyword evidence="3" id="KW-1185">Reference proteome</keyword>
<accession>A0A392PAL8</accession>
<dbReference type="AlphaFoldDB" id="A0A392PAL8"/>